<dbReference type="InterPro" id="IPR000626">
    <property type="entry name" value="Ubiquitin-like_dom"/>
</dbReference>
<evidence type="ECO:0000313" key="3">
    <source>
        <dbReference type="EMBL" id="KAG2373952.1"/>
    </source>
</evidence>
<organism evidence="3 4">
    <name type="scientific">Naegleria lovaniensis</name>
    <name type="common">Amoeba</name>
    <dbReference type="NCBI Taxonomy" id="51637"/>
    <lineage>
        <taxon>Eukaryota</taxon>
        <taxon>Discoba</taxon>
        <taxon>Heterolobosea</taxon>
        <taxon>Tetramitia</taxon>
        <taxon>Eutetramitia</taxon>
        <taxon>Vahlkampfiidae</taxon>
        <taxon>Naegleria</taxon>
    </lineage>
</organism>
<dbReference type="GeneID" id="68104071"/>
<dbReference type="GO" id="GO:0045296">
    <property type="term" value="F:cadherin binding"/>
    <property type="evidence" value="ECO:0007669"/>
    <property type="project" value="TreeGrafter"/>
</dbReference>
<reference evidence="3 4" key="1">
    <citation type="journal article" date="2018" name="BMC Genomics">
        <title>The genome of Naegleria lovaniensis, the basis for a comparative approach to unravel pathogenicity factors of the human pathogenic amoeba N. fowleri.</title>
        <authorList>
            <person name="Liechti N."/>
            <person name="Schurch N."/>
            <person name="Bruggmann R."/>
            <person name="Wittwer M."/>
        </authorList>
    </citation>
    <scope>NUCLEOTIDE SEQUENCE [LARGE SCALE GENOMIC DNA]</scope>
    <source>
        <strain evidence="3 4">ATCC 30569</strain>
    </source>
</reference>
<proteinExistence type="predicted"/>
<keyword evidence="4" id="KW-1185">Reference proteome</keyword>
<dbReference type="PANTHER" id="PTHR16470">
    <property type="entry name" value="UBIQUITIN DOMAIN-CONTAINING PROTEIN UBFD1"/>
    <property type="match status" value="1"/>
</dbReference>
<comment type="caution">
    <text evidence="3">The sequence shown here is derived from an EMBL/GenBank/DDBJ whole genome shotgun (WGS) entry which is preliminary data.</text>
</comment>
<gene>
    <name evidence="3" type="ORF">C9374_011617</name>
</gene>
<dbReference type="AlphaFoldDB" id="A0AA88G9U4"/>
<feature type="domain" description="Ubiquitin-like" evidence="2">
    <location>
        <begin position="21"/>
        <end position="82"/>
    </location>
</feature>
<evidence type="ECO:0000313" key="4">
    <source>
        <dbReference type="Proteomes" id="UP000816034"/>
    </source>
</evidence>
<dbReference type="SMART" id="SM00213">
    <property type="entry name" value="UBQ"/>
    <property type="match status" value="1"/>
</dbReference>
<sequence>MSSEENSTSTDATSSTPTYCFEVTHSKNVFTVELSGDSTLKQLKEEIQKKTQVPIGLQKLLFKTKEKPNLKDDGAKIKDLGLVHAPKFKILLMGSTLEQIIEASSSKPKRTTSSSQSNEPSSPVTLKISQLPEHKKYIDKGVPEHAEKGDKSKDLAVTQPINGILNNRGEEIRFTFKQDLRELWIQSKSNTEKIPYAAIRYIDTEPIHSNADYHIMGFQIGQSTTNKLWFYYVPAQYVRWIKYTISGLNDFPFFN</sequence>
<dbReference type="PANTHER" id="PTHR16470:SF0">
    <property type="entry name" value="UBIQUITIN DOMAIN-CONTAINING PROTEIN UBFD1"/>
    <property type="match status" value="1"/>
</dbReference>
<dbReference type="InterPro" id="IPR039120">
    <property type="entry name" value="UBFD1"/>
</dbReference>
<dbReference type="Gene3D" id="3.10.20.90">
    <property type="entry name" value="Phosphatidylinositol 3-kinase Catalytic Subunit, Chain A, domain 1"/>
    <property type="match status" value="1"/>
</dbReference>
<protein>
    <recommendedName>
        <fullName evidence="2">Ubiquitin-like domain-containing protein</fullName>
    </recommendedName>
</protein>
<dbReference type="RefSeq" id="XP_044543126.1">
    <property type="nucleotide sequence ID" value="XM_044687292.1"/>
</dbReference>
<feature type="compositionally biased region" description="Low complexity" evidence="1">
    <location>
        <begin position="111"/>
        <end position="122"/>
    </location>
</feature>
<evidence type="ECO:0000259" key="2">
    <source>
        <dbReference type="PROSITE" id="PS50053"/>
    </source>
</evidence>
<dbReference type="GO" id="GO:0003723">
    <property type="term" value="F:RNA binding"/>
    <property type="evidence" value="ECO:0007669"/>
    <property type="project" value="TreeGrafter"/>
</dbReference>
<accession>A0AA88G9U4</accession>
<dbReference type="Pfam" id="PF25343">
    <property type="entry name" value="PH_UBFD1_C"/>
    <property type="match status" value="1"/>
</dbReference>
<name>A0AA88G9U4_NAELO</name>
<dbReference type="PROSITE" id="PS50053">
    <property type="entry name" value="UBIQUITIN_2"/>
    <property type="match status" value="1"/>
</dbReference>
<evidence type="ECO:0000256" key="1">
    <source>
        <dbReference type="SAM" id="MobiDB-lite"/>
    </source>
</evidence>
<feature type="region of interest" description="Disordered" evidence="1">
    <location>
        <begin position="103"/>
        <end position="128"/>
    </location>
</feature>
<dbReference type="Proteomes" id="UP000816034">
    <property type="component" value="Unassembled WGS sequence"/>
</dbReference>
<dbReference type="InterPro" id="IPR029071">
    <property type="entry name" value="Ubiquitin-like_domsf"/>
</dbReference>
<dbReference type="Pfam" id="PF00240">
    <property type="entry name" value="ubiquitin"/>
    <property type="match status" value="1"/>
</dbReference>
<dbReference type="EMBL" id="PYSW02000049">
    <property type="protein sequence ID" value="KAG2373952.1"/>
    <property type="molecule type" value="Genomic_DNA"/>
</dbReference>
<dbReference type="InterPro" id="IPR057455">
    <property type="entry name" value="UBFD1_C"/>
</dbReference>
<dbReference type="SUPFAM" id="SSF54236">
    <property type="entry name" value="Ubiquitin-like"/>
    <property type="match status" value="1"/>
</dbReference>